<sequence length="80" mass="8251">MGLASKLAAAQGGQPPYPGGPGAGGPPSGQPPQGYVSLIVHVIRSNFFAKHSLSPGSNNIKHITQAKAHHKVLVEEDHPL</sequence>
<reference evidence="2 3" key="1">
    <citation type="submission" date="2023-08" db="EMBL/GenBank/DDBJ databases">
        <title>Black Yeasts Isolated from many extreme environments.</title>
        <authorList>
            <person name="Coleine C."/>
            <person name="Stajich J.E."/>
            <person name="Selbmann L."/>
        </authorList>
    </citation>
    <scope>NUCLEOTIDE SEQUENCE [LARGE SCALE GENOMIC DNA]</scope>
    <source>
        <strain evidence="2 3">CCFEE 5910</strain>
    </source>
</reference>
<keyword evidence="3" id="KW-1185">Reference proteome</keyword>
<proteinExistence type="predicted"/>
<feature type="region of interest" description="Disordered" evidence="1">
    <location>
        <begin position="1"/>
        <end position="35"/>
    </location>
</feature>
<dbReference type="EMBL" id="JAVRRJ010000004">
    <property type="protein sequence ID" value="KAK5085572.1"/>
    <property type="molecule type" value="Genomic_DNA"/>
</dbReference>
<organism evidence="2 3">
    <name type="scientific">Lithohypha guttulata</name>
    <dbReference type="NCBI Taxonomy" id="1690604"/>
    <lineage>
        <taxon>Eukaryota</taxon>
        <taxon>Fungi</taxon>
        <taxon>Dikarya</taxon>
        <taxon>Ascomycota</taxon>
        <taxon>Pezizomycotina</taxon>
        <taxon>Eurotiomycetes</taxon>
        <taxon>Chaetothyriomycetidae</taxon>
        <taxon>Chaetothyriales</taxon>
        <taxon>Trichomeriaceae</taxon>
        <taxon>Lithohypha</taxon>
    </lineage>
</organism>
<dbReference type="AlphaFoldDB" id="A0AAN7SZE1"/>
<evidence type="ECO:0000313" key="2">
    <source>
        <dbReference type="EMBL" id="KAK5085572.1"/>
    </source>
</evidence>
<dbReference type="Proteomes" id="UP001309876">
    <property type="component" value="Unassembled WGS sequence"/>
</dbReference>
<gene>
    <name evidence="2" type="ORF">LTR05_004858</name>
</gene>
<comment type="caution">
    <text evidence="2">The sequence shown here is derived from an EMBL/GenBank/DDBJ whole genome shotgun (WGS) entry which is preliminary data.</text>
</comment>
<name>A0AAN7SZE1_9EURO</name>
<protein>
    <submittedName>
        <fullName evidence="2">Uncharacterized protein</fullName>
    </submittedName>
</protein>
<accession>A0AAN7SZE1</accession>
<evidence type="ECO:0000256" key="1">
    <source>
        <dbReference type="SAM" id="MobiDB-lite"/>
    </source>
</evidence>
<evidence type="ECO:0000313" key="3">
    <source>
        <dbReference type="Proteomes" id="UP001309876"/>
    </source>
</evidence>